<evidence type="ECO:0000313" key="1">
    <source>
        <dbReference type="EMBL" id="KAK3220988.1"/>
    </source>
</evidence>
<accession>A0AAE0EAA6</accession>
<protein>
    <submittedName>
        <fullName evidence="1">Uncharacterized protein</fullName>
    </submittedName>
</protein>
<comment type="caution">
    <text evidence="1">The sequence shown here is derived from an EMBL/GenBank/DDBJ whole genome shotgun (WGS) entry which is preliminary data.</text>
</comment>
<name>A0AAE0EAA6_9ROSI</name>
<gene>
    <name evidence="1" type="ORF">Dsin_014958</name>
</gene>
<organism evidence="1 2">
    <name type="scientific">Dipteronia sinensis</name>
    <dbReference type="NCBI Taxonomy" id="43782"/>
    <lineage>
        <taxon>Eukaryota</taxon>
        <taxon>Viridiplantae</taxon>
        <taxon>Streptophyta</taxon>
        <taxon>Embryophyta</taxon>
        <taxon>Tracheophyta</taxon>
        <taxon>Spermatophyta</taxon>
        <taxon>Magnoliopsida</taxon>
        <taxon>eudicotyledons</taxon>
        <taxon>Gunneridae</taxon>
        <taxon>Pentapetalae</taxon>
        <taxon>rosids</taxon>
        <taxon>malvids</taxon>
        <taxon>Sapindales</taxon>
        <taxon>Sapindaceae</taxon>
        <taxon>Hippocastanoideae</taxon>
        <taxon>Acereae</taxon>
        <taxon>Dipteronia</taxon>
    </lineage>
</organism>
<sequence length="114" mass="13376">MDVVSISKPECELPLIQLGTTRQKFKQCKVQSATLIKANDSIKQHWKCFYGDWRRKQRTCWNFEIIQAREIIVNFIHGTMEEHFISFSTLKDVTVNSLRNNCLVLHNTLLNHAK</sequence>
<evidence type="ECO:0000313" key="2">
    <source>
        <dbReference type="Proteomes" id="UP001281410"/>
    </source>
</evidence>
<keyword evidence="2" id="KW-1185">Reference proteome</keyword>
<dbReference type="EMBL" id="JANJYJ010000004">
    <property type="protein sequence ID" value="KAK3220988.1"/>
    <property type="molecule type" value="Genomic_DNA"/>
</dbReference>
<dbReference type="AlphaFoldDB" id="A0AAE0EAA6"/>
<reference evidence="1" key="1">
    <citation type="journal article" date="2023" name="Plant J.">
        <title>Genome sequences and population genomics provide insights into the demographic history, inbreeding, and mutation load of two 'living fossil' tree species of Dipteronia.</title>
        <authorList>
            <person name="Feng Y."/>
            <person name="Comes H.P."/>
            <person name="Chen J."/>
            <person name="Zhu S."/>
            <person name="Lu R."/>
            <person name="Zhang X."/>
            <person name="Li P."/>
            <person name="Qiu J."/>
            <person name="Olsen K.M."/>
            <person name="Qiu Y."/>
        </authorList>
    </citation>
    <scope>NUCLEOTIDE SEQUENCE</scope>
    <source>
        <strain evidence="1">NBL</strain>
    </source>
</reference>
<proteinExistence type="predicted"/>
<dbReference type="Proteomes" id="UP001281410">
    <property type="component" value="Unassembled WGS sequence"/>
</dbReference>